<dbReference type="GO" id="GO:0005524">
    <property type="term" value="F:ATP binding"/>
    <property type="evidence" value="ECO:0007669"/>
    <property type="project" value="UniProtKB-KW"/>
</dbReference>
<keyword evidence="3" id="KW-0067">ATP-binding</keyword>
<comment type="caution">
    <text evidence="4">The sequence shown here is derived from an EMBL/GenBank/DDBJ whole genome shotgun (WGS) entry which is preliminary data.</text>
</comment>
<dbReference type="InterPro" id="IPR024185">
    <property type="entry name" value="FTHF_cligase-like_sf"/>
</dbReference>
<dbReference type="GO" id="GO:0005739">
    <property type="term" value="C:mitochondrion"/>
    <property type="evidence" value="ECO:0007669"/>
    <property type="project" value="TreeGrafter"/>
</dbReference>
<dbReference type="InterPro" id="IPR002698">
    <property type="entry name" value="FTHF_cligase"/>
</dbReference>
<proteinExistence type="inferred from homology"/>
<dbReference type="Gene3D" id="3.40.50.10420">
    <property type="entry name" value="NagB/RpiA/CoA transferase-like"/>
    <property type="match status" value="1"/>
</dbReference>
<dbReference type="GO" id="GO:0009396">
    <property type="term" value="P:folic acid-containing compound biosynthetic process"/>
    <property type="evidence" value="ECO:0007669"/>
    <property type="project" value="TreeGrafter"/>
</dbReference>
<comment type="similarity">
    <text evidence="1">Belongs to the 5-formyltetrahydrofolate cyclo-ligase family.</text>
</comment>
<dbReference type="InterPro" id="IPR037171">
    <property type="entry name" value="NagB/RpiA_transferase-like"/>
</dbReference>
<dbReference type="EMBL" id="BARS01029808">
    <property type="protein sequence ID" value="GAG08797.1"/>
    <property type="molecule type" value="Genomic_DNA"/>
</dbReference>
<accession>X0VBV9</accession>
<evidence type="ECO:0000256" key="3">
    <source>
        <dbReference type="ARBA" id="ARBA00022840"/>
    </source>
</evidence>
<dbReference type="GO" id="GO:0035999">
    <property type="term" value="P:tetrahydrofolate interconversion"/>
    <property type="evidence" value="ECO:0007669"/>
    <property type="project" value="TreeGrafter"/>
</dbReference>
<organism evidence="4">
    <name type="scientific">marine sediment metagenome</name>
    <dbReference type="NCBI Taxonomy" id="412755"/>
    <lineage>
        <taxon>unclassified sequences</taxon>
        <taxon>metagenomes</taxon>
        <taxon>ecological metagenomes</taxon>
    </lineage>
</organism>
<dbReference type="PANTHER" id="PTHR23407:SF1">
    <property type="entry name" value="5-FORMYLTETRAHYDROFOLATE CYCLO-LIGASE"/>
    <property type="match status" value="1"/>
</dbReference>
<dbReference type="GO" id="GO:0030272">
    <property type="term" value="F:5-formyltetrahydrofolate cyclo-ligase activity"/>
    <property type="evidence" value="ECO:0007669"/>
    <property type="project" value="TreeGrafter"/>
</dbReference>
<dbReference type="NCBIfam" id="TIGR02727">
    <property type="entry name" value="MTHFS_bact"/>
    <property type="match status" value="1"/>
</dbReference>
<dbReference type="SUPFAM" id="SSF100950">
    <property type="entry name" value="NagB/RpiA/CoA transferase-like"/>
    <property type="match status" value="1"/>
</dbReference>
<evidence type="ECO:0008006" key="5">
    <source>
        <dbReference type="Google" id="ProtNLM"/>
    </source>
</evidence>
<reference evidence="4" key="1">
    <citation type="journal article" date="2014" name="Front. Microbiol.">
        <title>High frequency of phylogenetically diverse reductive dehalogenase-homologous genes in deep subseafloor sedimentary metagenomes.</title>
        <authorList>
            <person name="Kawai M."/>
            <person name="Futagami T."/>
            <person name="Toyoda A."/>
            <person name="Takaki Y."/>
            <person name="Nishi S."/>
            <person name="Hori S."/>
            <person name="Arai W."/>
            <person name="Tsubouchi T."/>
            <person name="Morono Y."/>
            <person name="Uchiyama I."/>
            <person name="Ito T."/>
            <person name="Fujiyama A."/>
            <person name="Inagaki F."/>
            <person name="Takami H."/>
        </authorList>
    </citation>
    <scope>NUCLEOTIDE SEQUENCE</scope>
    <source>
        <strain evidence="4">Expedition CK06-06</strain>
    </source>
</reference>
<keyword evidence="2" id="KW-0547">Nucleotide-binding</keyword>
<dbReference type="AlphaFoldDB" id="X0VBV9"/>
<name>X0VBV9_9ZZZZ</name>
<dbReference type="Pfam" id="PF01812">
    <property type="entry name" value="5-FTHF_cyc-lig"/>
    <property type="match status" value="1"/>
</dbReference>
<gene>
    <name evidence="4" type="ORF">S01H1_46547</name>
</gene>
<dbReference type="PANTHER" id="PTHR23407">
    <property type="entry name" value="ATPASE INHIBITOR/5-FORMYLTETRAHYDROFOLATE CYCLO-LIGASE"/>
    <property type="match status" value="1"/>
</dbReference>
<evidence type="ECO:0000256" key="2">
    <source>
        <dbReference type="ARBA" id="ARBA00022741"/>
    </source>
</evidence>
<sequence>DRHMIALECNSMHAGLVEGSYGILEPTEGDAHPIESIDLIVVPGLAFDRDGRRLGQGAGFYDRFLSTPGMRATTTAVAFSEQIIDSVPVNGTDWPVDILVTDKEVVRFADG</sequence>
<feature type="non-terminal residue" evidence="4">
    <location>
        <position position="1"/>
    </location>
</feature>
<evidence type="ECO:0000313" key="4">
    <source>
        <dbReference type="EMBL" id="GAG08797.1"/>
    </source>
</evidence>
<evidence type="ECO:0000256" key="1">
    <source>
        <dbReference type="ARBA" id="ARBA00010638"/>
    </source>
</evidence>
<protein>
    <recommendedName>
        <fullName evidence="5">5-formyltetrahydrofolate cyclo-ligase</fullName>
    </recommendedName>
</protein>